<feature type="domain" description="C2H2-type" evidence="10">
    <location>
        <begin position="115"/>
        <end position="142"/>
    </location>
</feature>
<dbReference type="PANTHER" id="PTHR24404:SF114">
    <property type="entry name" value="KLUMPFUSS, ISOFORM B-RELATED"/>
    <property type="match status" value="1"/>
</dbReference>
<evidence type="ECO:0000256" key="1">
    <source>
        <dbReference type="ARBA" id="ARBA00004123"/>
    </source>
</evidence>
<evidence type="ECO:0000256" key="9">
    <source>
        <dbReference type="SAM" id="MobiDB-lite"/>
    </source>
</evidence>
<keyword evidence="5" id="KW-0862">Zinc</keyword>
<evidence type="ECO:0000256" key="2">
    <source>
        <dbReference type="ARBA" id="ARBA00022723"/>
    </source>
</evidence>
<keyword evidence="7" id="KW-0539">Nucleus</keyword>
<keyword evidence="12" id="KW-1185">Reference proteome</keyword>
<evidence type="ECO:0000256" key="7">
    <source>
        <dbReference type="ARBA" id="ARBA00023242"/>
    </source>
</evidence>
<dbReference type="EMBL" id="JAHUTI010089893">
    <property type="protein sequence ID" value="MED6261317.1"/>
    <property type="molecule type" value="Genomic_DNA"/>
</dbReference>
<dbReference type="InterPro" id="IPR036236">
    <property type="entry name" value="Znf_C2H2_sf"/>
</dbReference>
<feature type="domain" description="C2H2-type" evidence="10">
    <location>
        <begin position="87"/>
        <end position="114"/>
    </location>
</feature>
<proteinExistence type="predicted"/>
<dbReference type="InterPro" id="IPR013087">
    <property type="entry name" value="Znf_C2H2_type"/>
</dbReference>
<evidence type="ECO:0000313" key="11">
    <source>
        <dbReference type="EMBL" id="MED6261317.1"/>
    </source>
</evidence>
<dbReference type="SMART" id="SM00355">
    <property type="entry name" value="ZnF_C2H2"/>
    <property type="match status" value="2"/>
</dbReference>
<dbReference type="Gene3D" id="3.30.160.60">
    <property type="entry name" value="Classic Zinc Finger"/>
    <property type="match status" value="2"/>
</dbReference>
<name>A0ABU7CED4_9TELE</name>
<dbReference type="Proteomes" id="UP001345963">
    <property type="component" value="Unassembled WGS sequence"/>
</dbReference>
<accession>A0ABU7CED4</accession>
<dbReference type="PANTHER" id="PTHR24404">
    <property type="entry name" value="ZINC FINGER PROTEIN"/>
    <property type="match status" value="1"/>
</dbReference>
<dbReference type="PROSITE" id="PS00028">
    <property type="entry name" value="ZINC_FINGER_C2H2_1"/>
    <property type="match status" value="2"/>
</dbReference>
<gene>
    <name evidence="11" type="ORF">ATANTOWER_003565</name>
</gene>
<comment type="subcellular location">
    <subcellularLocation>
        <location evidence="1">Nucleus</location>
    </subcellularLocation>
</comment>
<evidence type="ECO:0000256" key="8">
    <source>
        <dbReference type="PROSITE-ProRule" id="PRU00042"/>
    </source>
</evidence>
<evidence type="ECO:0000256" key="5">
    <source>
        <dbReference type="ARBA" id="ARBA00022833"/>
    </source>
</evidence>
<dbReference type="PROSITE" id="PS50157">
    <property type="entry name" value="ZINC_FINGER_C2H2_2"/>
    <property type="match status" value="2"/>
</dbReference>
<feature type="compositionally biased region" description="Acidic residues" evidence="9">
    <location>
        <begin position="16"/>
        <end position="29"/>
    </location>
</feature>
<keyword evidence="2" id="KW-0479">Metal-binding</keyword>
<reference evidence="11 12" key="1">
    <citation type="submission" date="2021-07" db="EMBL/GenBank/DDBJ databases">
        <authorList>
            <person name="Palmer J.M."/>
        </authorList>
    </citation>
    <scope>NUCLEOTIDE SEQUENCE [LARGE SCALE GENOMIC DNA]</scope>
    <source>
        <strain evidence="11 12">AT_MEX2019</strain>
        <tissue evidence="11">Muscle</tissue>
    </source>
</reference>
<sequence length="143" mass="16220">MPDMSTHGDTSKSSETEESEDDEESEDESGGNSRSFSCSDCGQQYVDKGCLQIDMTGPSRLRSSSCSRCFKEKNHVDPLKEDQTGLKYCGDCGKHFKRKDHLEIHMRIHTGHKPFSCDFCGRWFILKAVLNDHLRIHTETVSL</sequence>
<organism evidence="11 12">
    <name type="scientific">Ataeniobius toweri</name>
    <dbReference type="NCBI Taxonomy" id="208326"/>
    <lineage>
        <taxon>Eukaryota</taxon>
        <taxon>Metazoa</taxon>
        <taxon>Chordata</taxon>
        <taxon>Craniata</taxon>
        <taxon>Vertebrata</taxon>
        <taxon>Euteleostomi</taxon>
        <taxon>Actinopterygii</taxon>
        <taxon>Neopterygii</taxon>
        <taxon>Teleostei</taxon>
        <taxon>Neoteleostei</taxon>
        <taxon>Acanthomorphata</taxon>
        <taxon>Ovalentaria</taxon>
        <taxon>Atherinomorphae</taxon>
        <taxon>Cyprinodontiformes</taxon>
        <taxon>Goodeidae</taxon>
        <taxon>Ataeniobius</taxon>
    </lineage>
</organism>
<keyword evidence="4 8" id="KW-0863">Zinc-finger</keyword>
<dbReference type="InterPro" id="IPR050589">
    <property type="entry name" value="Ikaros_C2H2-ZF"/>
</dbReference>
<keyword evidence="6" id="KW-0238">DNA-binding</keyword>
<evidence type="ECO:0000256" key="4">
    <source>
        <dbReference type="ARBA" id="ARBA00022771"/>
    </source>
</evidence>
<evidence type="ECO:0000313" key="12">
    <source>
        <dbReference type="Proteomes" id="UP001345963"/>
    </source>
</evidence>
<dbReference type="SUPFAM" id="SSF57667">
    <property type="entry name" value="beta-beta-alpha zinc fingers"/>
    <property type="match status" value="1"/>
</dbReference>
<comment type="caution">
    <text evidence="11">The sequence shown here is derived from an EMBL/GenBank/DDBJ whole genome shotgun (WGS) entry which is preliminary data.</text>
</comment>
<keyword evidence="3" id="KW-0677">Repeat</keyword>
<dbReference type="Pfam" id="PF00096">
    <property type="entry name" value="zf-C2H2"/>
    <property type="match status" value="1"/>
</dbReference>
<evidence type="ECO:0000259" key="10">
    <source>
        <dbReference type="PROSITE" id="PS50157"/>
    </source>
</evidence>
<protein>
    <recommendedName>
        <fullName evidence="10">C2H2-type domain-containing protein</fullName>
    </recommendedName>
</protein>
<feature type="region of interest" description="Disordered" evidence="9">
    <location>
        <begin position="1"/>
        <end position="38"/>
    </location>
</feature>
<evidence type="ECO:0000256" key="3">
    <source>
        <dbReference type="ARBA" id="ARBA00022737"/>
    </source>
</evidence>
<evidence type="ECO:0000256" key="6">
    <source>
        <dbReference type="ARBA" id="ARBA00023125"/>
    </source>
</evidence>